<gene>
    <name evidence="1" type="ORF">SELMODRAFT_408045</name>
</gene>
<dbReference type="EMBL" id="GL377573">
    <property type="protein sequence ID" value="EFJ31441.1"/>
    <property type="molecule type" value="Genomic_DNA"/>
</dbReference>
<evidence type="ECO:0000313" key="1">
    <source>
        <dbReference type="EMBL" id="EFJ31441.1"/>
    </source>
</evidence>
<dbReference type="InParanoid" id="D8R711"/>
<evidence type="ECO:0000313" key="2">
    <source>
        <dbReference type="Proteomes" id="UP000001514"/>
    </source>
</evidence>
<accession>D8R711</accession>
<reference evidence="1 2" key="1">
    <citation type="journal article" date="2011" name="Science">
        <title>The Selaginella genome identifies genetic changes associated with the evolution of vascular plants.</title>
        <authorList>
            <person name="Banks J.A."/>
            <person name="Nishiyama T."/>
            <person name="Hasebe M."/>
            <person name="Bowman J.L."/>
            <person name="Gribskov M."/>
            <person name="dePamphilis C."/>
            <person name="Albert V.A."/>
            <person name="Aono N."/>
            <person name="Aoyama T."/>
            <person name="Ambrose B.A."/>
            <person name="Ashton N.W."/>
            <person name="Axtell M.J."/>
            <person name="Barker E."/>
            <person name="Barker M.S."/>
            <person name="Bennetzen J.L."/>
            <person name="Bonawitz N.D."/>
            <person name="Chapple C."/>
            <person name="Cheng C."/>
            <person name="Correa L.G."/>
            <person name="Dacre M."/>
            <person name="DeBarry J."/>
            <person name="Dreyer I."/>
            <person name="Elias M."/>
            <person name="Engstrom E.M."/>
            <person name="Estelle M."/>
            <person name="Feng L."/>
            <person name="Finet C."/>
            <person name="Floyd S.K."/>
            <person name="Frommer W.B."/>
            <person name="Fujita T."/>
            <person name="Gramzow L."/>
            <person name="Gutensohn M."/>
            <person name="Harholt J."/>
            <person name="Hattori M."/>
            <person name="Heyl A."/>
            <person name="Hirai T."/>
            <person name="Hiwatashi Y."/>
            <person name="Ishikawa M."/>
            <person name="Iwata M."/>
            <person name="Karol K.G."/>
            <person name="Koehler B."/>
            <person name="Kolukisaoglu U."/>
            <person name="Kubo M."/>
            <person name="Kurata T."/>
            <person name="Lalonde S."/>
            <person name="Li K."/>
            <person name="Li Y."/>
            <person name="Litt A."/>
            <person name="Lyons E."/>
            <person name="Manning G."/>
            <person name="Maruyama T."/>
            <person name="Michael T.P."/>
            <person name="Mikami K."/>
            <person name="Miyazaki S."/>
            <person name="Morinaga S."/>
            <person name="Murata T."/>
            <person name="Mueller-Roeber B."/>
            <person name="Nelson D.R."/>
            <person name="Obara M."/>
            <person name="Oguri Y."/>
            <person name="Olmstead R.G."/>
            <person name="Onodera N."/>
            <person name="Petersen B.L."/>
            <person name="Pils B."/>
            <person name="Prigge M."/>
            <person name="Rensing S.A."/>
            <person name="Riano-Pachon D.M."/>
            <person name="Roberts A.W."/>
            <person name="Sato Y."/>
            <person name="Scheller H.V."/>
            <person name="Schulz B."/>
            <person name="Schulz C."/>
            <person name="Shakirov E.V."/>
            <person name="Shibagaki N."/>
            <person name="Shinohara N."/>
            <person name="Shippen D.E."/>
            <person name="Soerensen I."/>
            <person name="Sotooka R."/>
            <person name="Sugimoto N."/>
            <person name="Sugita M."/>
            <person name="Sumikawa N."/>
            <person name="Tanurdzic M."/>
            <person name="Theissen G."/>
            <person name="Ulvskov P."/>
            <person name="Wakazuki S."/>
            <person name="Weng J.K."/>
            <person name="Willats W.W."/>
            <person name="Wipf D."/>
            <person name="Wolf P.G."/>
            <person name="Yang L."/>
            <person name="Zimmer A.D."/>
            <person name="Zhu Q."/>
            <person name="Mitros T."/>
            <person name="Hellsten U."/>
            <person name="Loque D."/>
            <person name="Otillar R."/>
            <person name="Salamov A."/>
            <person name="Schmutz J."/>
            <person name="Shapiro H."/>
            <person name="Lindquist E."/>
            <person name="Lucas S."/>
            <person name="Rokhsar D."/>
            <person name="Grigoriev I.V."/>
        </authorList>
    </citation>
    <scope>NUCLEOTIDE SEQUENCE [LARGE SCALE GENOMIC DNA]</scope>
</reference>
<proteinExistence type="predicted"/>
<dbReference type="AlphaFoldDB" id="D8R711"/>
<sequence>MAKDQSSFHTSDTLWISRLVPFRYIVSAAGIGTGYTLLPQSAPRLRHPISRLSLFSTKRFSLSQKTNGHGAPEGKEQGAAVIPAISMEEGQPLGLWVKGMLDEGVLYTDGNYLMGLAFWMDRN</sequence>
<dbReference type="KEGG" id="smo:SELMODRAFT_408045"/>
<dbReference type="HOGENOM" id="CLU_2019202_0_0_1"/>
<dbReference type="Proteomes" id="UP000001514">
    <property type="component" value="Unassembled WGS sequence"/>
</dbReference>
<dbReference type="Gramene" id="EFJ31441">
    <property type="protein sequence ID" value="EFJ31441"/>
    <property type="gene ID" value="SELMODRAFT_408045"/>
</dbReference>
<protein>
    <submittedName>
        <fullName evidence="1">Uncharacterized protein</fullName>
    </submittedName>
</protein>
<organism evidence="2">
    <name type="scientific">Selaginella moellendorffii</name>
    <name type="common">Spikemoss</name>
    <dbReference type="NCBI Taxonomy" id="88036"/>
    <lineage>
        <taxon>Eukaryota</taxon>
        <taxon>Viridiplantae</taxon>
        <taxon>Streptophyta</taxon>
        <taxon>Embryophyta</taxon>
        <taxon>Tracheophyta</taxon>
        <taxon>Lycopodiopsida</taxon>
        <taxon>Selaginellales</taxon>
        <taxon>Selaginellaceae</taxon>
        <taxon>Selaginella</taxon>
    </lineage>
</organism>
<keyword evidence="2" id="KW-1185">Reference proteome</keyword>
<name>D8R711_SELML</name>